<evidence type="ECO:0000256" key="2">
    <source>
        <dbReference type="ARBA" id="ARBA00022490"/>
    </source>
</evidence>
<reference evidence="8 9" key="1">
    <citation type="submission" date="2022-12" db="EMBL/GenBank/DDBJ databases">
        <title>Chromosome-level genome of Tegillarca granosa.</title>
        <authorList>
            <person name="Kim J."/>
        </authorList>
    </citation>
    <scope>NUCLEOTIDE SEQUENCE [LARGE SCALE GENOMIC DNA]</scope>
    <source>
        <strain evidence="8">Teg-2019</strain>
        <tissue evidence="8">Adductor muscle</tissue>
    </source>
</reference>
<dbReference type="EMBL" id="JARBDR010000337">
    <property type="protein sequence ID" value="KAJ8314777.1"/>
    <property type="molecule type" value="Genomic_DNA"/>
</dbReference>
<comment type="similarity">
    <text evidence="5">Belongs to the SMCR8 family.</text>
</comment>
<evidence type="ECO:0000313" key="9">
    <source>
        <dbReference type="Proteomes" id="UP001217089"/>
    </source>
</evidence>
<keyword evidence="9" id="KW-1185">Reference proteome</keyword>
<name>A0ABQ9FE51_TEGGR</name>
<feature type="domain" description="UDENN FLCN/SMCR8-type" evidence="7">
    <location>
        <begin position="44"/>
        <end position="910"/>
    </location>
</feature>
<gene>
    <name evidence="8" type="ORF">KUTeg_006927</name>
</gene>
<evidence type="ECO:0000256" key="5">
    <source>
        <dbReference type="ARBA" id="ARBA00038137"/>
    </source>
</evidence>
<sequence length="924" mass="107077">MMISVDMYAADLAYINCLDEFDDVMYREVPEYAVPAFRVQHPWNKLSNIDPTVLCSDFILVAEFSELEGPRPLITIPNDGAGNFNLNDFAVRIMSVDQNTSVTEGFHITEDFQVILTETRDNVFAFVHHFVLYDQQARGFVRPFAVCYVTADQRKLMYFYEEIAAQMKKVARYFKYGNKLVFRNDLEKYLKDLEFTKRQVWRDNNSDQCPDSVMNKIKQVASLSAEVQNILTIIRPMLTDKRMEQRFARMEEKAKISRRSKLDSISLKEWDHVDHANDTKRKFDIHLRGLHELCSWGAKDGLQKLRRIHQFYQRDMALLQEEKLNTEYLEPVSGLLTFGNQCLAANFMAKIDKICVGSVCCRLTTYKTETTPKFFLQRCSSNDTLESFKSLTSSFQSIPDDDSYDNVSMTSAYNMQMNKQKEKIVYDNSTLFYSQSKNSKEMVDSSHTLVPDNEFDLVDEKSSVIDIVNDNKLRQNTDLSENENGCENSDLSKNERKCEKPDISEIDKTENTDFSENSRVFESETESKNDEQSEKTETTNLCENDRIPEINIKNKSNEYYEKLEYCENERFSETCSVLHDKTLNKSSLEMIDICDMCQNKNKTESEDTNICDKNQQIMIYCDSELIHSSLKELKLISECDRTSDVEKRKMLEYKIKMCKKCQIQFSQPLLEEEDSPPSNGEELVNQHISGPVTCEMFPIDDQLDIMSSGFGLRKLLTTYNNMQPLLYSLLTGRTVLIVGTSSHEADVKSFVKALRMFVPTYHRYPHSCIPWSSSVPKIVDLTKLKLVGLCRPERKTLDRLLPNSIKKLVTIMDVEKRVIHAPSYQGAFINTLIAKKKVFKVEEVFLSFVQSGYTMPRQSESYKSTISTFLYKLGIHDCDINIVEYLAEVVKYQHIEDHYHQNKSSGVPVRPIQTRYQQCQVFKC</sequence>
<feature type="compositionally biased region" description="Polar residues" evidence="6">
    <location>
        <begin position="476"/>
        <end position="489"/>
    </location>
</feature>
<dbReference type="PANTHER" id="PTHR31334:SF1">
    <property type="entry name" value="GUANINE NUCLEOTIDE EXCHANGE PROTEIN SMCR8"/>
    <property type="match status" value="1"/>
</dbReference>
<feature type="region of interest" description="Disordered" evidence="6">
    <location>
        <begin position="476"/>
        <end position="542"/>
    </location>
</feature>
<organism evidence="8 9">
    <name type="scientific">Tegillarca granosa</name>
    <name type="common">Malaysian cockle</name>
    <name type="synonym">Anadara granosa</name>
    <dbReference type="NCBI Taxonomy" id="220873"/>
    <lineage>
        <taxon>Eukaryota</taxon>
        <taxon>Metazoa</taxon>
        <taxon>Spiralia</taxon>
        <taxon>Lophotrochozoa</taxon>
        <taxon>Mollusca</taxon>
        <taxon>Bivalvia</taxon>
        <taxon>Autobranchia</taxon>
        <taxon>Pteriomorphia</taxon>
        <taxon>Arcoida</taxon>
        <taxon>Arcoidea</taxon>
        <taxon>Arcidae</taxon>
        <taxon>Tegillarca</taxon>
    </lineage>
</organism>
<dbReference type="PROSITE" id="PS51834">
    <property type="entry name" value="DENN_FLCN_SMCR8"/>
    <property type="match status" value="1"/>
</dbReference>
<evidence type="ECO:0000313" key="8">
    <source>
        <dbReference type="EMBL" id="KAJ8314777.1"/>
    </source>
</evidence>
<evidence type="ECO:0000256" key="3">
    <source>
        <dbReference type="ARBA" id="ARBA00022658"/>
    </source>
</evidence>
<dbReference type="InterPro" id="IPR037520">
    <property type="entry name" value="Folliculin/SMCR8_longin"/>
</dbReference>
<proteinExistence type="inferred from homology"/>
<evidence type="ECO:0000256" key="1">
    <source>
        <dbReference type="ARBA" id="ARBA00004496"/>
    </source>
</evidence>
<protein>
    <recommendedName>
        <fullName evidence="7">UDENN FLCN/SMCR8-type domain-containing protein</fullName>
    </recommendedName>
</protein>
<comment type="subcellular location">
    <subcellularLocation>
        <location evidence="1">Cytoplasm</location>
    </subcellularLocation>
</comment>
<dbReference type="Proteomes" id="UP001217089">
    <property type="component" value="Unassembled WGS sequence"/>
</dbReference>
<keyword evidence="3" id="KW-0344">Guanine-nucleotide releasing factor</keyword>
<feature type="compositionally biased region" description="Basic and acidic residues" evidence="6">
    <location>
        <begin position="519"/>
        <end position="542"/>
    </location>
</feature>
<dbReference type="InterPro" id="IPR037521">
    <property type="entry name" value="FLCN/SMCR8_DENN"/>
</dbReference>
<keyword evidence="2" id="KW-0963">Cytoplasm</keyword>
<dbReference type="PANTHER" id="PTHR31334">
    <property type="entry name" value="SMITH-MAGENIS SYNDROME REGION GENE 8 PROTEIN"/>
    <property type="match status" value="1"/>
</dbReference>
<accession>A0ABQ9FE51</accession>
<dbReference type="Pfam" id="PF11704">
    <property type="entry name" value="Folliculin"/>
    <property type="match status" value="1"/>
</dbReference>
<evidence type="ECO:0000256" key="4">
    <source>
        <dbReference type="ARBA" id="ARBA00023006"/>
    </source>
</evidence>
<evidence type="ECO:0000256" key="6">
    <source>
        <dbReference type="SAM" id="MobiDB-lite"/>
    </source>
</evidence>
<keyword evidence="4" id="KW-0072">Autophagy</keyword>
<comment type="caution">
    <text evidence="8">The sequence shown here is derived from an EMBL/GenBank/DDBJ whole genome shotgun (WGS) entry which is preliminary data.</text>
</comment>
<evidence type="ECO:0000259" key="7">
    <source>
        <dbReference type="PROSITE" id="PS51834"/>
    </source>
</evidence>
<feature type="compositionally biased region" description="Basic and acidic residues" evidence="6">
    <location>
        <begin position="490"/>
        <end position="511"/>
    </location>
</feature>